<proteinExistence type="predicted"/>
<feature type="transmembrane region" description="Helical" evidence="5">
    <location>
        <begin position="20"/>
        <end position="37"/>
    </location>
</feature>
<keyword evidence="4 5" id="KW-0472">Membrane</keyword>
<keyword evidence="7" id="KW-1185">Reference proteome</keyword>
<evidence type="ECO:0000313" key="7">
    <source>
        <dbReference type="Proteomes" id="UP001331936"/>
    </source>
</evidence>
<evidence type="ECO:0000256" key="1">
    <source>
        <dbReference type="ARBA" id="ARBA00004141"/>
    </source>
</evidence>
<reference evidence="6 7" key="1">
    <citation type="submission" date="2023-08" db="EMBL/GenBank/DDBJ databases">
        <authorList>
            <person name="Girao M."/>
            <person name="Carvalho M.F."/>
        </authorList>
    </citation>
    <scope>NUCLEOTIDE SEQUENCE [LARGE SCALE GENOMIC DNA]</scope>
    <source>
        <strain evidence="6 7">CC-R104</strain>
    </source>
</reference>
<dbReference type="InterPro" id="IPR003339">
    <property type="entry name" value="ABC/ECF_trnsptr_transmembrane"/>
</dbReference>
<keyword evidence="6" id="KW-0808">Transferase</keyword>
<gene>
    <name evidence="6" type="ORF">Q8814_02865</name>
</gene>
<dbReference type="RefSeq" id="WP_330150490.1">
    <property type="nucleotide sequence ID" value="NZ_JAUZMZ010000008.1"/>
</dbReference>
<dbReference type="CDD" id="cd16914">
    <property type="entry name" value="EcfT"/>
    <property type="match status" value="1"/>
</dbReference>
<dbReference type="EMBL" id="JAUZMZ010000008">
    <property type="protein sequence ID" value="MEE2031066.1"/>
    <property type="molecule type" value="Genomic_DNA"/>
</dbReference>
<evidence type="ECO:0000313" key="6">
    <source>
        <dbReference type="EMBL" id="MEE2031066.1"/>
    </source>
</evidence>
<dbReference type="Pfam" id="PF02361">
    <property type="entry name" value="CbiQ"/>
    <property type="match status" value="1"/>
</dbReference>
<keyword evidence="2 5" id="KW-0812">Transmembrane</keyword>
<dbReference type="Proteomes" id="UP001331936">
    <property type="component" value="Unassembled WGS sequence"/>
</dbReference>
<feature type="transmembrane region" description="Helical" evidence="5">
    <location>
        <begin position="43"/>
        <end position="61"/>
    </location>
</feature>
<evidence type="ECO:0000256" key="3">
    <source>
        <dbReference type="ARBA" id="ARBA00022989"/>
    </source>
</evidence>
<evidence type="ECO:0000256" key="2">
    <source>
        <dbReference type="ARBA" id="ARBA00022692"/>
    </source>
</evidence>
<evidence type="ECO:0000256" key="5">
    <source>
        <dbReference type="SAM" id="Phobius"/>
    </source>
</evidence>
<dbReference type="PANTHER" id="PTHR33514">
    <property type="entry name" value="PROTEIN ABCI12, CHLOROPLASTIC"/>
    <property type="match status" value="1"/>
</dbReference>
<organism evidence="6 7">
    <name type="scientific">Rhodococcus chondri</name>
    <dbReference type="NCBI Taxonomy" id="3065941"/>
    <lineage>
        <taxon>Bacteria</taxon>
        <taxon>Bacillati</taxon>
        <taxon>Actinomycetota</taxon>
        <taxon>Actinomycetes</taxon>
        <taxon>Mycobacteriales</taxon>
        <taxon>Nocardiaceae</taxon>
        <taxon>Rhodococcus</taxon>
    </lineage>
</organism>
<accession>A0ABU7JM02</accession>
<comment type="caution">
    <text evidence="6">The sequence shown here is derived from an EMBL/GenBank/DDBJ whole genome shotgun (WGS) entry which is preliminary data.</text>
</comment>
<protein>
    <submittedName>
        <fullName evidence="6">Energy-coupling factor transporter transmembrane protein EcfT</fullName>
    </submittedName>
</protein>
<sequence length="201" mass="21366">MTTFGLYHPGTSPLHRAAAGSKLLAAAVSIVALTLWIRQPWQLLPVGAVVVAAYGVARIPVRLAFVQLRPLLWMLAFVGAFQWLVAGWQRALVICGTLLLAVSLAALVTLTTRTTDMLDAIVTAARPLRRVGVDPDRVGLVLVMTIRCIPLLGEIVTRVTDARKARGLGFSLRALVVPVVVGALMTAEAMGEALAARGVDD</sequence>
<dbReference type="GO" id="GO:0016740">
    <property type="term" value="F:transferase activity"/>
    <property type="evidence" value="ECO:0007669"/>
    <property type="project" value="UniProtKB-KW"/>
</dbReference>
<comment type="subcellular location">
    <subcellularLocation>
        <location evidence="1">Membrane</location>
        <topology evidence="1">Multi-pass membrane protein</topology>
    </subcellularLocation>
</comment>
<dbReference type="PANTHER" id="PTHR33514:SF13">
    <property type="entry name" value="PROTEIN ABCI12, CHLOROPLASTIC"/>
    <property type="match status" value="1"/>
</dbReference>
<evidence type="ECO:0000256" key="4">
    <source>
        <dbReference type="ARBA" id="ARBA00023136"/>
    </source>
</evidence>
<keyword evidence="3 5" id="KW-1133">Transmembrane helix</keyword>
<feature type="transmembrane region" description="Helical" evidence="5">
    <location>
        <begin position="91"/>
        <end position="110"/>
    </location>
</feature>
<name>A0ABU7JM02_9NOCA</name>